<accession>A0A2U8W5P6</accession>
<dbReference type="AlphaFoldDB" id="A0A2U8W5P6"/>
<dbReference type="Pfam" id="PF09917">
    <property type="entry name" value="DUF2147"/>
    <property type="match status" value="1"/>
</dbReference>
<evidence type="ECO:0000313" key="5">
    <source>
        <dbReference type="Proteomes" id="UP000245926"/>
    </source>
</evidence>
<gene>
    <name evidence="4" type="ORF">DK389_14000</name>
</gene>
<dbReference type="RefSeq" id="WP_109890431.1">
    <property type="nucleotide sequence ID" value="NZ_CP029550.1"/>
</dbReference>
<evidence type="ECO:0000259" key="3">
    <source>
        <dbReference type="Pfam" id="PF09917"/>
    </source>
</evidence>
<evidence type="ECO:0000256" key="1">
    <source>
        <dbReference type="SAM" id="MobiDB-lite"/>
    </source>
</evidence>
<keyword evidence="5" id="KW-1185">Reference proteome</keyword>
<dbReference type="PANTHER" id="PTHR36919">
    <property type="entry name" value="BLR1215 PROTEIN"/>
    <property type="match status" value="1"/>
</dbReference>
<feature type="domain" description="DUF2147" evidence="3">
    <location>
        <begin position="34"/>
        <end position="149"/>
    </location>
</feature>
<dbReference type="EMBL" id="CP029550">
    <property type="protein sequence ID" value="AWN41425.1"/>
    <property type="molecule type" value="Genomic_DNA"/>
</dbReference>
<feature type="chain" id="PRO_5015955900" evidence="2">
    <location>
        <begin position="21"/>
        <end position="199"/>
    </location>
</feature>
<evidence type="ECO:0000256" key="2">
    <source>
        <dbReference type="SAM" id="SignalP"/>
    </source>
</evidence>
<reference evidence="5" key="1">
    <citation type="submission" date="2018-05" db="EMBL/GenBank/DDBJ databases">
        <title>Complete Genome Sequence of Methylobacterium sp. 17SD2-17.</title>
        <authorList>
            <person name="Srinivasan S."/>
        </authorList>
    </citation>
    <scope>NUCLEOTIDE SEQUENCE [LARGE SCALE GENOMIC DNA]</scope>
    <source>
        <strain evidence="5">17SD2-17</strain>
    </source>
</reference>
<feature type="region of interest" description="Disordered" evidence="1">
    <location>
        <begin position="160"/>
        <end position="199"/>
    </location>
</feature>
<dbReference type="InterPro" id="IPR019223">
    <property type="entry name" value="DUF2147"/>
</dbReference>
<evidence type="ECO:0000313" key="4">
    <source>
        <dbReference type="EMBL" id="AWN41425.1"/>
    </source>
</evidence>
<sequence length="199" mass="20993">MTPILIRFATAALVAAAAFAGSQSRAAQAVVPAGTWLTEDGRARVRTEPCGSDDTRLCGFIVWGSKPLDENGKPKVDRYNPNPAKQGRLQLGHQILLGLKPNSDGRFEGKIYNAEDGKSYDVTVWSDQPSALTVKGCMLVFCASQVWKRVADVAPGQLQGATDAAGGPRSDLEWAAKGAVTGSVPKKASPAEGSPTRVK</sequence>
<dbReference type="OrthoDB" id="9811671at2"/>
<keyword evidence="2" id="KW-0732">Signal</keyword>
<dbReference type="KEGG" id="mets:DK389_14000"/>
<feature type="signal peptide" evidence="2">
    <location>
        <begin position="1"/>
        <end position="20"/>
    </location>
</feature>
<dbReference type="PANTHER" id="PTHR36919:SF2">
    <property type="entry name" value="BLL6627 PROTEIN"/>
    <property type="match status" value="1"/>
</dbReference>
<name>A0A2U8W5P6_9HYPH</name>
<dbReference type="Gene3D" id="2.40.128.520">
    <property type="match status" value="1"/>
</dbReference>
<protein>
    <submittedName>
        <fullName evidence="4">DUF2147 domain-containing protein</fullName>
    </submittedName>
</protein>
<dbReference type="Proteomes" id="UP000245926">
    <property type="component" value="Chromosome"/>
</dbReference>
<organism evidence="4 5">
    <name type="scientific">Methylobacterium durans</name>
    <dbReference type="NCBI Taxonomy" id="2202825"/>
    <lineage>
        <taxon>Bacteria</taxon>
        <taxon>Pseudomonadati</taxon>
        <taxon>Pseudomonadota</taxon>
        <taxon>Alphaproteobacteria</taxon>
        <taxon>Hyphomicrobiales</taxon>
        <taxon>Methylobacteriaceae</taxon>
        <taxon>Methylobacterium</taxon>
    </lineage>
</organism>
<proteinExistence type="predicted"/>